<evidence type="ECO:0000313" key="5">
    <source>
        <dbReference type="Proteomes" id="UP000614200"/>
    </source>
</evidence>
<name>A0ABR9ZWJ6_9FIRM</name>
<comment type="pathway">
    <text evidence="2">Carbohydrate biosynthesis; dTDP-L-rhamnose biosynthesis.</text>
</comment>
<dbReference type="SUPFAM" id="SSF51735">
    <property type="entry name" value="NAD(P)-binding Rossmann-fold domains"/>
    <property type="match status" value="1"/>
</dbReference>
<dbReference type="Proteomes" id="UP000614200">
    <property type="component" value="Unassembled WGS sequence"/>
</dbReference>
<dbReference type="RefSeq" id="WP_194702230.1">
    <property type="nucleotide sequence ID" value="NZ_JADKNH010000007.1"/>
</dbReference>
<dbReference type="InterPro" id="IPR005913">
    <property type="entry name" value="dTDP_dehydrorham_reduct"/>
</dbReference>
<evidence type="ECO:0000259" key="3">
    <source>
        <dbReference type="Pfam" id="PF04321"/>
    </source>
</evidence>
<sequence length="271" mass="31182">MEKLFILGDSGLVGSAIIELLKEDYDITGVSRDQIPKAKWKHLKFDLESDQLLPILEATQPSVIISCTRGDFEKQLETHREIVKYASQTNAKVYFFSTANVFDGIPNSVKIETDLVNATSAYGHFKINCENLLTEGLAQNAIILRLPMVFGKKSPRVKEIVAALRNEKSIELYENLIFTSIWDTQIAFMFKHILESDLRGIFHLTSKDVMDHTTYYRKFLHNNVLIEKGNIKHQEPYYLALGSTRQELVDYEYSNDDVIRKIKKALKKFKQ</sequence>
<protein>
    <recommendedName>
        <fullName evidence="2">dTDP-4-dehydrorhamnose reductase</fullName>
        <ecNumber evidence="2">1.1.1.133</ecNumber>
    </recommendedName>
</protein>
<reference evidence="4 5" key="1">
    <citation type="submission" date="2020-11" db="EMBL/GenBank/DDBJ databases">
        <title>Fusibacter basophilias sp. nov.</title>
        <authorList>
            <person name="Qiu D."/>
        </authorList>
    </citation>
    <scope>NUCLEOTIDE SEQUENCE [LARGE SCALE GENOMIC DNA]</scope>
    <source>
        <strain evidence="4 5">Q10-2</strain>
    </source>
</reference>
<dbReference type="EC" id="1.1.1.133" evidence="2"/>
<evidence type="ECO:0000256" key="1">
    <source>
        <dbReference type="ARBA" id="ARBA00010944"/>
    </source>
</evidence>
<feature type="domain" description="RmlD-like substrate binding" evidence="3">
    <location>
        <begin position="3"/>
        <end position="214"/>
    </location>
</feature>
<accession>A0ABR9ZWJ6</accession>
<organism evidence="4 5">
    <name type="scientific">Fusibacter ferrireducens</name>
    <dbReference type="NCBI Taxonomy" id="2785058"/>
    <lineage>
        <taxon>Bacteria</taxon>
        <taxon>Bacillati</taxon>
        <taxon>Bacillota</taxon>
        <taxon>Clostridia</taxon>
        <taxon>Eubacteriales</taxon>
        <taxon>Eubacteriales Family XII. Incertae Sedis</taxon>
        <taxon>Fusibacter</taxon>
    </lineage>
</organism>
<dbReference type="Pfam" id="PF04321">
    <property type="entry name" value="RmlD_sub_bind"/>
    <property type="match status" value="1"/>
</dbReference>
<proteinExistence type="inferred from homology"/>
<dbReference type="InterPro" id="IPR029903">
    <property type="entry name" value="RmlD-like-bd"/>
</dbReference>
<keyword evidence="2" id="KW-0521">NADP</keyword>
<dbReference type="InterPro" id="IPR036291">
    <property type="entry name" value="NAD(P)-bd_dom_sf"/>
</dbReference>
<evidence type="ECO:0000256" key="2">
    <source>
        <dbReference type="RuleBase" id="RU364082"/>
    </source>
</evidence>
<gene>
    <name evidence="4" type="ORF">ISU02_12815</name>
</gene>
<keyword evidence="2" id="KW-0560">Oxidoreductase</keyword>
<comment type="similarity">
    <text evidence="1 2">Belongs to the dTDP-4-dehydrorhamnose reductase family.</text>
</comment>
<dbReference type="Gene3D" id="3.90.25.10">
    <property type="entry name" value="UDP-galactose 4-epimerase, domain 1"/>
    <property type="match status" value="1"/>
</dbReference>
<dbReference type="EMBL" id="JADKNH010000007">
    <property type="protein sequence ID" value="MBF4693994.1"/>
    <property type="molecule type" value="Genomic_DNA"/>
</dbReference>
<dbReference type="Gene3D" id="3.40.50.720">
    <property type="entry name" value="NAD(P)-binding Rossmann-like Domain"/>
    <property type="match status" value="1"/>
</dbReference>
<comment type="function">
    <text evidence="2">Catalyzes the reduction of dTDP-6-deoxy-L-lyxo-4-hexulose to yield dTDP-L-rhamnose.</text>
</comment>
<dbReference type="PANTHER" id="PTHR10491:SF4">
    <property type="entry name" value="METHIONINE ADENOSYLTRANSFERASE 2 SUBUNIT BETA"/>
    <property type="match status" value="1"/>
</dbReference>
<dbReference type="PANTHER" id="PTHR10491">
    <property type="entry name" value="DTDP-4-DEHYDRORHAMNOSE REDUCTASE"/>
    <property type="match status" value="1"/>
</dbReference>
<comment type="caution">
    <text evidence="4">The sequence shown here is derived from an EMBL/GenBank/DDBJ whole genome shotgun (WGS) entry which is preliminary data.</text>
</comment>
<evidence type="ECO:0000313" key="4">
    <source>
        <dbReference type="EMBL" id="MBF4693994.1"/>
    </source>
</evidence>
<keyword evidence="5" id="KW-1185">Reference proteome</keyword>